<gene>
    <name evidence="1" type="ORF">LVIROSA_LOCUS25380</name>
</gene>
<evidence type="ECO:0000313" key="2">
    <source>
        <dbReference type="Proteomes" id="UP001157418"/>
    </source>
</evidence>
<organism evidence="1 2">
    <name type="scientific">Lactuca virosa</name>
    <dbReference type="NCBI Taxonomy" id="75947"/>
    <lineage>
        <taxon>Eukaryota</taxon>
        <taxon>Viridiplantae</taxon>
        <taxon>Streptophyta</taxon>
        <taxon>Embryophyta</taxon>
        <taxon>Tracheophyta</taxon>
        <taxon>Spermatophyta</taxon>
        <taxon>Magnoliopsida</taxon>
        <taxon>eudicotyledons</taxon>
        <taxon>Gunneridae</taxon>
        <taxon>Pentapetalae</taxon>
        <taxon>asterids</taxon>
        <taxon>campanulids</taxon>
        <taxon>Asterales</taxon>
        <taxon>Asteraceae</taxon>
        <taxon>Cichorioideae</taxon>
        <taxon>Cichorieae</taxon>
        <taxon>Lactucinae</taxon>
        <taxon>Lactuca</taxon>
    </lineage>
</organism>
<comment type="caution">
    <text evidence="1">The sequence shown here is derived from an EMBL/GenBank/DDBJ whole genome shotgun (WGS) entry which is preliminary data.</text>
</comment>
<protein>
    <submittedName>
        <fullName evidence="1">Uncharacterized protein</fullName>
    </submittedName>
</protein>
<dbReference type="EMBL" id="CAKMRJ010004513">
    <property type="protein sequence ID" value="CAH1439166.1"/>
    <property type="molecule type" value="Genomic_DNA"/>
</dbReference>
<keyword evidence="2" id="KW-1185">Reference proteome</keyword>
<reference evidence="1 2" key="1">
    <citation type="submission" date="2022-01" db="EMBL/GenBank/DDBJ databases">
        <authorList>
            <person name="Xiong W."/>
            <person name="Schranz E."/>
        </authorList>
    </citation>
    <scope>NUCLEOTIDE SEQUENCE [LARGE SCALE GENOMIC DNA]</scope>
</reference>
<proteinExistence type="predicted"/>
<dbReference type="AlphaFoldDB" id="A0AAU9NMU2"/>
<sequence length="139" mass="15632">MNEIDYISNYESKFYRSAIPHIRPTTIVAVAFKNRDSGGALRKFLCHSAMKLSTVLRGNKVGRTSNDMALMLVGRVYSCFIARLRKGGCVIDPGFKNIMPGRILNEIISDVKKIILVILLFDARLLTSDCGDGMIDYYY</sequence>
<name>A0AAU9NMU2_9ASTR</name>
<dbReference type="Proteomes" id="UP001157418">
    <property type="component" value="Unassembled WGS sequence"/>
</dbReference>
<accession>A0AAU9NMU2</accession>
<evidence type="ECO:0000313" key="1">
    <source>
        <dbReference type="EMBL" id="CAH1439166.1"/>
    </source>
</evidence>